<reference evidence="2" key="1">
    <citation type="journal article" date="2019" name="Int. J. Syst. Evol. Microbiol.">
        <title>The Global Catalogue of Microorganisms (GCM) 10K type strain sequencing project: providing services to taxonomists for standard genome sequencing and annotation.</title>
        <authorList>
            <consortium name="The Broad Institute Genomics Platform"/>
            <consortium name="The Broad Institute Genome Sequencing Center for Infectious Disease"/>
            <person name="Wu L."/>
            <person name="Ma J."/>
        </authorList>
    </citation>
    <scope>NUCLEOTIDE SEQUENCE [LARGE SCALE GENOMIC DNA]</scope>
    <source>
        <strain evidence="2">CGMCC 1.16619</strain>
    </source>
</reference>
<gene>
    <name evidence="1" type="ORF">ACFPPA_14240</name>
</gene>
<evidence type="ECO:0000313" key="2">
    <source>
        <dbReference type="Proteomes" id="UP001596114"/>
    </source>
</evidence>
<dbReference type="RefSeq" id="WP_377321042.1">
    <property type="nucleotide sequence ID" value="NZ_JBHSNF010000003.1"/>
</dbReference>
<comment type="caution">
    <text evidence="1">The sequence shown here is derived from an EMBL/GenBank/DDBJ whole genome shotgun (WGS) entry which is preliminary data.</text>
</comment>
<name>A0ABW0QPJ0_9GAMM</name>
<protein>
    <submittedName>
        <fullName evidence="1">Uncharacterized protein</fullName>
    </submittedName>
</protein>
<accession>A0ABW0QPJ0</accession>
<evidence type="ECO:0000313" key="1">
    <source>
        <dbReference type="EMBL" id="MFC5526896.1"/>
    </source>
</evidence>
<dbReference type="Proteomes" id="UP001596114">
    <property type="component" value="Unassembled WGS sequence"/>
</dbReference>
<sequence length="47" mass="5205">MYDADAGEAVIKFASRAEADELIAALQIQEAHAQLRRWSPDAVPDTY</sequence>
<dbReference type="EMBL" id="JBHSNF010000003">
    <property type="protein sequence ID" value="MFC5526896.1"/>
    <property type="molecule type" value="Genomic_DNA"/>
</dbReference>
<proteinExistence type="predicted"/>
<keyword evidence="2" id="KW-1185">Reference proteome</keyword>
<organism evidence="1 2">
    <name type="scientific">Rhodanobacter ginsengisoli</name>
    <dbReference type="NCBI Taxonomy" id="418646"/>
    <lineage>
        <taxon>Bacteria</taxon>
        <taxon>Pseudomonadati</taxon>
        <taxon>Pseudomonadota</taxon>
        <taxon>Gammaproteobacteria</taxon>
        <taxon>Lysobacterales</taxon>
        <taxon>Rhodanobacteraceae</taxon>
        <taxon>Rhodanobacter</taxon>
    </lineage>
</organism>